<dbReference type="PANTHER" id="PTHR21646:SF24">
    <property type="entry name" value="UBIQUITIN CARBOXYL-TERMINAL HYDROLASE"/>
    <property type="match status" value="1"/>
</dbReference>
<feature type="domain" description="USP" evidence="9">
    <location>
        <begin position="397"/>
        <end position="1274"/>
    </location>
</feature>
<feature type="compositionally biased region" description="Basic and acidic residues" evidence="8">
    <location>
        <begin position="903"/>
        <end position="916"/>
    </location>
</feature>
<dbReference type="InterPro" id="IPR001394">
    <property type="entry name" value="Peptidase_C19_UCH"/>
</dbReference>
<evidence type="ECO:0000256" key="8">
    <source>
        <dbReference type="SAM" id="MobiDB-lite"/>
    </source>
</evidence>
<feature type="region of interest" description="Disordered" evidence="8">
    <location>
        <begin position="966"/>
        <end position="985"/>
    </location>
</feature>
<keyword evidence="7" id="KW-0788">Thiol protease</keyword>
<dbReference type="Proteomes" id="UP000094455">
    <property type="component" value="Unassembled WGS sequence"/>
</dbReference>
<organism evidence="10 11">
    <name type="scientific">Pichia membranifaciens NRRL Y-2026</name>
    <dbReference type="NCBI Taxonomy" id="763406"/>
    <lineage>
        <taxon>Eukaryota</taxon>
        <taxon>Fungi</taxon>
        <taxon>Dikarya</taxon>
        <taxon>Ascomycota</taxon>
        <taxon>Saccharomycotina</taxon>
        <taxon>Pichiomycetes</taxon>
        <taxon>Pichiales</taxon>
        <taxon>Pichiaceae</taxon>
        <taxon>Pichia</taxon>
    </lineage>
</organism>
<dbReference type="SUPFAM" id="SSF54001">
    <property type="entry name" value="Cysteine proteinases"/>
    <property type="match status" value="1"/>
</dbReference>
<dbReference type="Pfam" id="PF00443">
    <property type="entry name" value="UCH"/>
    <property type="match status" value="2"/>
</dbReference>
<protein>
    <recommendedName>
        <fullName evidence="3">ubiquitinyl hydrolase 1</fullName>
        <ecNumber evidence="3">3.4.19.12</ecNumber>
    </recommendedName>
</protein>
<dbReference type="STRING" id="763406.A0A1E3NHJ9"/>
<evidence type="ECO:0000256" key="7">
    <source>
        <dbReference type="ARBA" id="ARBA00022807"/>
    </source>
</evidence>
<evidence type="ECO:0000313" key="11">
    <source>
        <dbReference type="Proteomes" id="UP000094455"/>
    </source>
</evidence>
<proteinExistence type="inferred from homology"/>
<feature type="compositionally biased region" description="Polar residues" evidence="8">
    <location>
        <begin position="1400"/>
        <end position="1413"/>
    </location>
</feature>
<keyword evidence="4" id="KW-0645">Protease</keyword>
<dbReference type="GO" id="GO:0004843">
    <property type="term" value="F:cysteine-type deubiquitinase activity"/>
    <property type="evidence" value="ECO:0007669"/>
    <property type="project" value="UniProtKB-EC"/>
</dbReference>
<dbReference type="Gene3D" id="3.90.70.10">
    <property type="entry name" value="Cysteine proteinases"/>
    <property type="match status" value="2"/>
</dbReference>
<dbReference type="InterPro" id="IPR028889">
    <property type="entry name" value="USP"/>
</dbReference>
<feature type="region of interest" description="Disordered" evidence="8">
    <location>
        <begin position="1014"/>
        <end position="1046"/>
    </location>
</feature>
<feature type="region of interest" description="Disordered" evidence="8">
    <location>
        <begin position="1"/>
        <end position="20"/>
    </location>
</feature>
<comment type="catalytic activity">
    <reaction evidence="1">
        <text>Thiol-dependent hydrolysis of ester, thioester, amide, peptide and isopeptide bonds formed by the C-terminal Gly of ubiquitin (a 76-residue protein attached to proteins as an intracellular targeting signal).</text>
        <dbReference type="EC" id="3.4.19.12"/>
    </reaction>
</comment>
<feature type="compositionally biased region" description="Acidic residues" evidence="8">
    <location>
        <begin position="1355"/>
        <end position="1366"/>
    </location>
</feature>
<dbReference type="EC" id="3.4.19.12" evidence="3"/>
<reference evidence="10 11" key="1">
    <citation type="journal article" date="2016" name="Proc. Natl. Acad. Sci. U.S.A.">
        <title>Comparative genomics of biotechnologically important yeasts.</title>
        <authorList>
            <person name="Riley R."/>
            <person name="Haridas S."/>
            <person name="Wolfe K.H."/>
            <person name="Lopes M.R."/>
            <person name="Hittinger C.T."/>
            <person name="Goeker M."/>
            <person name="Salamov A.A."/>
            <person name="Wisecaver J.H."/>
            <person name="Long T.M."/>
            <person name="Calvey C.H."/>
            <person name="Aerts A.L."/>
            <person name="Barry K.W."/>
            <person name="Choi C."/>
            <person name="Clum A."/>
            <person name="Coughlan A.Y."/>
            <person name="Deshpande S."/>
            <person name="Douglass A.P."/>
            <person name="Hanson S.J."/>
            <person name="Klenk H.-P."/>
            <person name="LaButti K.M."/>
            <person name="Lapidus A."/>
            <person name="Lindquist E.A."/>
            <person name="Lipzen A.M."/>
            <person name="Meier-Kolthoff J.P."/>
            <person name="Ohm R.A."/>
            <person name="Otillar R.P."/>
            <person name="Pangilinan J.L."/>
            <person name="Peng Y."/>
            <person name="Rokas A."/>
            <person name="Rosa C.A."/>
            <person name="Scheuner C."/>
            <person name="Sibirny A.A."/>
            <person name="Slot J.C."/>
            <person name="Stielow J.B."/>
            <person name="Sun H."/>
            <person name="Kurtzman C.P."/>
            <person name="Blackwell M."/>
            <person name="Grigoriev I.V."/>
            <person name="Jeffries T.W."/>
        </authorList>
    </citation>
    <scope>NUCLEOTIDE SEQUENCE [LARGE SCALE GENOMIC DNA]</scope>
    <source>
        <strain evidence="10 11">NRRL Y-2026</strain>
    </source>
</reference>
<name>A0A1E3NHJ9_9ASCO</name>
<dbReference type="OrthoDB" id="292964at2759"/>
<dbReference type="InterPro" id="IPR018200">
    <property type="entry name" value="USP_CS"/>
</dbReference>
<dbReference type="InterPro" id="IPR050185">
    <property type="entry name" value="Ub_carboxyl-term_hydrolase"/>
</dbReference>
<evidence type="ECO:0000259" key="9">
    <source>
        <dbReference type="PROSITE" id="PS50235"/>
    </source>
</evidence>
<dbReference type="EMBL" id="KV454004">
    <property type="protein sequence ID" value="ODQ45601.1"/>
    <property type="molecule type" value="Genomic_DNA"/>
</dbReference>
<comment type="similarity">
    <text evidence="2">Belongs to the peptidase C19 family.</text>
</comment>
<dbReference type="GO" id="GO:0006508">
    <property type="term" value="P:proteolysis"/>
    <property type="evidence" value="ECO:0007669"/>
    <property type="project" value="UniProtKB-KW"/>
</dbReference>
<evidence type="ECO:0000256" key="4">
    <source>
        <dbReference type="ARBA" id="ARBA00022670"/>
    </source>
</evidence>
<dbReference type="InterPro" id="IPR038765">
    <property type="entry name" value="Papain-like_cys_pep_sf"/>
</dbReference>
<feature type="region of interest" description="Disordered" evidence="8">
    <location>
        <begin position="105"/>
        <end position="128"/>
    </location>
</feature>
<dbReference type="PROSITE" id="PS50235">
    <property type="entry name" value="USP_3"/>
    <property type="match status" value="1"/>
</dbReference>
<feature type="compositionally biased region" description="Low complexity" evidence="8">
    <location>
        <begin position="1021"/>
        <end position="1046"/>
    </location>
</feature>
<keyword evidence="5" id="KW-0833">Ubl conjugation pathway</keyword>
<feature type="region of interest" description="Disordered" evidence="8">
    <location>
        <begin position="903"/>
        <end position="959"/>
    </location>
</feature>
<feature type="compositionally biased region" description="Polar residues" evidence="8">
    <location>
        <begin position="1"/>
        <end position="11"/>
    </location>
</feature>
<dbReference type="PROSITE" id="PS00973">
    <property type="entry name" value="USP_2"/>
    <property type="match status" value="1"/>
</dbReference>
<gene>
    <name evidence="10" type="ORF">PICMEDRAFT_16904</name>
</gene>
<feature type="compositionally biased region" description="Polar residues" evidence="8">
    <location>
        <begin position="115"/>
        <end position="124"/>
    </location>
</feature>
<keyword evidence="11" id="KW-1185">Reference proteome</keyword>
<evidence type="ECO:0000256" key="2">
    <source>
        <dbReference type="ARBA" id="ARBA00009085"/>
    </source>
</evidence>
<feature type="region of interest" description="Disordered" evidence="8">
    <location>
        <begin position="1302"/>
        <end position="1413"/>
    </location>
</feature>
<keyword evidence="6" id="KW-0378">Hydrolase</keyword>
<evidence type="ECO:0000256" key="5">
    <source>
        <dbReference type="ARBA" id="ARBA00022786"/>
    </source>
</evidence>
<evidence type="ECO:0000256" key="1">
    <source>
        <dbReference type="ARBA" id="ARBA00000707"/>
    </source>
</evidence>
<dbReference type="PANTHER" id="PTHR21646">
    <property type="entry name" value="UBIQUITIN CARBOXYL-TERMINAL HYDROLASE"/>
    <property type="match status" value="1"/>
</dbReference>
<dbReference type="RefSeq" id="XP_019016714.1">
    <property type="nucleotide sequence ID" value="XM_019161391.1"/>
</dbReference>
<feature type="compositionally biased region" description="Acidic residues" evidence="8">
    <location>
        <begin position="943"/>
        <end position="954"/>
    </location>
</feature>
<dbReference type="PROSITE" id="PS00972">
    <property type="entry name" value="USP_1"/>
    <property type="match status" value="1"/>
</dbReference>
<sequence>MSQEHTSQLKDNSGKVKDRRIESVISDTDVRFNGKINSHLTSPSLKCANIDHIDDSTLKENVYSMTLNMHPQSNSHTPLLSSGTIPDNDIENITDMEDLDVENNEKEKEKDFDNASSNTEQNSEFDPAFKGEITETQEDENEQEMSTILQSSPFQILELRRELFKNTQVKKQTGLKYYYIDREWLTVFLNKEFKEDDLQIDNVIGPVKTIPFDQSLNEIVDSFIVLDQFKLLLEWFQLENNNQLIERELIYSTTEDKFIIDLHPLTIIPHIFCNNASQVNRFKQIQNRNHTFQISSFRTVADLFSCMLSYFDLTQIHVSSTRIWCVELDSTHSPLVLIPSALKYIKKRKLVSKKRRRSATLRQRHITSCHLMLEIKQPDGIFFLDIDSHVLLGSGLVGLNNLGNTCYMNSALQCLVHIPELNSYFLYHFFENELNKDNPLGNKGKVAISFGSLVTSLFDDRFNGNQSSFSPKEFKYTIGHFNSLFADYRQQDSQEFIAYLLDGLHEDLNRVLKKPYVEKPELEVGKEDNMEAITNLAEKCWEAHKMRNNSVIVDLFVALYKSTLICPVCNRVSITFDPYNDLTLPLPITKKWTHKIKILPENGIPKIFEAQLSRNETYSDLKRLISKYMDIQEENLIGVEIFRNSIYKNFEDSTSDSRYLPISELISSGEDVWFFEVEKIEGNAIIPVFSTVVSNSNRNNFCLPFFISLSPEDRFSYGTIQKKMVRKYKQLSTSELFVKIDEGEDGGYTRKDFEGIELFFKYLGVNTPSDEPKIEDEVIKSNADTKMIEANVSDDDDKSTISLASPDYTLENIFSSKVVNSSLEKNYYGRNTTARSFERSSSNSNKSSLDFWFPENNNTIIKHDLPSLLDGMSTAKKCYYLYGPENLRMLEEHYEKLDCEQVKNKDQDDESIDSKQKAFCPSDNVEMMDGSDTPNTESKSLEDVESECDIDEESKDPNFVQKSSFINTKDDINVPTKEQNDGSPIDQYFTATENIVSGKSDVGLHKSANVLQSGDHNDKLVSSSSSSISPVSTSSASSPSVPSSSSLSIAKDVCSVTNDSSEDRKPLIEPMSAIVNEFRENSFDLCFCNPSDSPFSGSETWSSPEKLVNDDLERERTENLENARKPVTLYDCLELFSKPETLGENDLWYCPQCKEHRQATKKIELWSAPDILTIHLKRFESTQSFSDKIDIVVDFPIEGLDLNKFVADQNGEHVYDLFAVDNHYGGLGGGHYTAYVKNFADGKWHYFNDSRVTPVNDPAESISGNAYLLFYRKRSRAPLGGDYFHNMMIEIQKRNGELKKAIDDSQVKQASSTSTLETSDEEMHTSETSESSENFEETQPGNGGTAERNIKNSNDDCDDESEIDADDGNKRRKLGVSSTIGEPVRNNRGNDVATIAEEGSASSTDTSFTPISS</sequence>
<dbReference type="CDD" id="cd02674">
    <property type="entry name" value="Peptidase_C19R"/>
    <property type="match status" value="1"/>
</dbReference>
<dbReference type="GO" id="GO:0016579">
    <property type="term" value="P:protein deubiquitination"/>
    <property type="evidence" value="ECO:0007669"/>
    <property type="project" value="InterPro"/>
</dbReference>
<dbReference type="GeneID" id="30178078"/>
<evidence type="ECO:0000256" key="3">
    <source>
        <dbReference type="ARBA" id="ARBA00012759"/>
    </source>
</evidence>
<accession>A0A1E3NHJ9</accession>
<evidence type="ECO:0000256" key="6">
    <source>
        <dbReference type="ARBA" id="ARBA00022801"/>
    </source>
</evidence>
<evidence type="ECO:0000313" key="10">
    <source>
        <dbReference type="EMBL" id="ODQ45601.1"/>
    </source>
</evidence>